<evidence type="ECO:0000256" key="4">
    <source>
        <dbReference type="ARBA" id="ARBA00022690"/>
    </source>
</evidence>
<evidence type="ECO:0000256" key="1">
    <source>
        <dbReference type="ARBA" id="ARBA00004613"/>
    </source>
</evidence>
<feature type="domain" description="Cystatin" evidence="8">
    <location>
        <begin position="1"/>
        <end position="109"/>
    </location>
</feature>
<accession>A0AAW1AN75</accession>
<comment type="similarity">
    <text evidence="2">Belongs to the cystatin family.</text>
</comment>
<gene>
    <name evidence="9" type="ORF">NXF25_018608</name>
</gene>
<evidence type="ECO:0000256" key="6">
    <source>
        <dbReference type="ARBA" id="ARBA00023157"/>
    </source>
</evidence>
<evidence type="ECO:0000256" key="5">
    <source>
        <dbReference type="ARBA" id="ARBA00022704"/>
    </source>
</evidence>
<evidence type="ECO:0000256" key="3">
    <source>
        <dbReference type="ARBA" id="ARBA00022525"/>
    </source>
</evidence>
<evidence type="ECO:0000256" key="2">
    <source>
        <dbReference type="ARBA" id="ARBA00009403"/>
    </source>
</evidence>
<dbReference type="SUPFAM" id="SSF54403">
    <property type="entry name" value="Cystatin/monellin"/>
    <property type="match status" value="2"/>
</dbReference>
<evidence type="ECO:0000313" key="10">
    <source>
        <dbReference type="Proteomes" id="UP001474421"/>
    </source>
</evidence>
<dbReference type="SMART" id="SM00043">
    <property type="entry name" value="CY"/>
    <property type="match status" value="2"/>
</dbReference>
<dbReference type="EMBL" id="JAOTOJ010000019">
    <property type="protein sequence ID" value="KAK9391278.1"/>
    <property type="molecule type" value="Genomic_DNA"/>
</dbReference>
<comment type="subcellular location">
    <subcellularLocation>
        <location evidence="1">Secreted</location>
    </subcellularLocation>
</comment>
<dbReference type="AlphaFoldDB" id="A0AAW1AN75"/>
<sequence length="263" mass="29593">MPEILSNVPFTDSGVKRARAFAVHQFNKEHNGSPNYFKLLRLLTAESPVVPQVEYHLTVVLLETACEKETEDGEAVCTWAGEMGQPQGRDLWRMGMASAQPPSLSLASPMMHSQLPVPFLFCALLMLPLGVPKCLSDVPVTDVGMQTALAFAVEQYNKDRDDSANYFKQLCLLKAKSQTDPQVEYHLTVLLMKTACEKKTSRTRPYNKIQKCKKLPGDPQILCYFKVVLLTPDGPTSEEEEEEERPTEIPKHPWLELHHPDAE</sequence>
<feature type="domain" description="Cystatin" evidence="8">
    <location>
        <begin position="130"/>
        <end position="243"/>
    </location>
</feature>
<keyword evidence="3" id="KW-0964">Secreted</keyword>
<keyword evidence="4" id="KW-0646">Protease inhibitor</keyword>
<dbReference type="InterPro" id="IPR046350">
    <property type="entry name" value="Cystatin_sf"/>
</dbReference>
<dbReference type="Pfam" id="PF00031">
    <property type="entry name" value="Cystatin"/>
    <property type="match status" value="2"/>
</dbReference>
<comment type="caution">
    <text evidence="9">The sequence shown here is derived from an EMBL/GenBank/DDBJ whole genome shotgun (WGS) entry which is preliminary data.</text>
</comment>
<proteinExistence type="inferred from homology"/>
<dbReference type="Proteomes" id="UP001474421">
    <property type="component" value="Unassembled WGS sequence"/>
</dbReference>
<keyword evidence="10" id="KW-1185">Reference proteome</keyword>
<evidence type="ECO:0000256" key="7">
    <source>
        <dbReference type="SAM" id="MobiDB-lite"/>
    </source>
</evidence>
<dbReference type="CDD" id="cd00042">
    <property type="entry name" value="CY"/>
    <property type="match status" value="2"/>
</dbReference>
<feature type="region of interest" description="Disordered" evidence="7">
    <location>
        <begin position="234"/>
        <end position="263"/>
    </location>
</feature>
<feature type="compositionally biased region" description="Acidic residues" evidence="7">
    <location>
        <begin position="236"/>
        <end position="245"/>
    </location>
</feature>
<dbReference type="PANTHER" id="PTHR47033">
    <property type="entry name" value="CYSTATIN-M"/>
    <property type="match status" value="1"/>
</dbReference>
<dbReference type="InterPro" id="IPR000010">
    <property type="entry name" value="Cystatin_dom"/>
</dbReference>
<dbReference type="GO" id="GO:0004869">
    <property type="term" value="F:cysteine-type endopeptidase inhibitor activity"/>
    <property type="evidence" value="ECO:0007669"/>
    <property type="project" value="UniProtKB-KW"/>
</dbReference>
<name>A0AAW1AN75_CROAD</name>
<evidence type="ECO:0000313" key="9">
    <source>
        <dbReference type="EMBL" id="KAK9391278.1"/>
    </source>
</evidence>
<reference evidence="9 10" key="1">
    <citation type="journal article" date="2024" name="Proc. Natl. Acad. Sci. U.S.A.">
        <title>The genetic regulatory architecture and epigenomic basis for age-related changes in rattlesnake venom.</title>
        <authorList>
            <person name="Hogan M.P."/>
            <person name="Holding M.L."/>
            <person name="Nystrom G.S."/>
            <person name="Colston T.J."/>
            <person name="Bartlett D.A."/>
            <person name="Mason A.J."/>
            <person name="Ellsworth S.A."/>
            <person name="Rautsaw R.M."/>
            <person name="Lawrence K.C."/>
            <person name="Strickland J.L."/>
            <person name="He B."/>
            <person name="Fraser P."/>
            <person name="Margres M.J."/>
            <person name="Gilbert D.M."/>
            <person name="Gibbs H.L."/>
            <person name="Parkinson C.L."/>
            <person name="Rokyta D.R."/>
        </authorList>
    </citation>
    <scope>NUCLEOTIDE SEQUENCE [LARGE SCALE GENOMIC DNA]</scope>
    <source>
        <strain evidence="9">DRR0105</strain>
    </source>
</reference>
<evidence type="ECO:0000259" key="8">
    <source>
        <dbReference type="SMART" id="SM00043"/>
    </source>
</evidence>
<feature type="compositionally biased region" description="Basic and acidic residues" evidence="7">
    <location>
        <begin position="246"/>
        <end position="263"/>
    </location>
</feature>
<protein>
    <submittedName>
        <fullName evidence="9">Cystatin-like</fullName>
    </submittedName>
</protein>
<dbReference type="PANTHER" id="PTHR47033:SF1">
    <property type="entry name" value="CYSTATIN-M"/>
    <property type="match status" value="1"/>
</dbReference>
<organism evidence="9 10">
    <name type="scientific">Crotalus adamanteus</name>
    <name type="common">Eastern diamondback rattlesnake</name>
    <dbReference type="NCBI Taxonomy" id="8729"/>
    <lineage>
        <taxon>Eukaryota</taxon>
        <taxon>Metazoa</taxon>
        <taxon>Chordata</taxon>
        <taxon>Craniata</taxon>
        <taxon>Vertebrata</taxon>
        <taxon>Euteleostomi</taxon>
        <taxon>Lepidosauria</taxon>
        <taxon>Squamata</taxon>
        <taxon>Bifurcata</taxon>
        <taxon>Unidentata</taxon>
        <taxon>Episquamata</taxon>
        <taxon>Toxicofera</taxon>
        <taxon>Serpentes</taxon>
        <taxon>Colubroidea</taxon>
        <taxon>Viperidae</taxon>
        <taxon>Crotalinae</taxon>
        <taxon>Crotalus</taxon>
    </lineage>
</organism>
<dbReference type="GO" id="GO:0070062">
    <property type="term" value="C:extracellular exosome"/>
    <property type="evidence" value="ECO:0007669"/>
    <property type="project" value="TreeGrafter"/>
</dbReference>
<keyword evidence="6" id="KW-1015">Disulfide bond</keyword>
<dbReference type="Gene3D" id="3.10.450.10">
    <property type="match status" value="2"/>
</dbReference>
<keyword evidence="5" id="KW-0789">Thiol protease inhibitor</keyword>